<gene>
    <name evidence="1" type="ORF">MW7_001030</name>
</gene>
<proteinExistence type="predicted"/>
<evidence type="ECO:0000313" key="1">
    <source>
        <dbReference type="EMBL" id="TMS59802.1"/>
    </source>
</evidence>
<keyword evidence="2" id="KW-1185">Reference proteome</keyword>
<keyword evidence="1" id="KW-0282">Flagellum</keyword>
<name>A0ACD3SU77_9BURK</name>
<dbReference type="EMBL" id="AKCV02000004">
    <property type="protein sequence ID" value="TMS59802.1"/>
    <property type="molecule type" value="Genomic_DNA"/>
</dbReference>
<reference evidence="1" key="1">
    <citation type="submission" date="2019-05" db="EMBL/GenBank/DDBJ databases">
        <title>Revised genome assembly of Burkholderiaceae (previously Ralstonia) sp. PBA.</title>
        <authorList>
            <person name="Gan H.M."/>
        </authorList>
    </citation>
    <scope>NUCLEOTIDE SEQUENCE</scope>
    <source>
        <strain evidence="1">PBA</strain>
    </source>
</reference>
<comment type="caution">
    <text evidence="1">The sequence shown here is derived from an EMBL/GenBank/DDBJ whole genome shotgun (WGS) entry which is preliminary data.</text>
</comment>
<keyword evidence="1" id="KW-0966">Cell projection</keyword>
<dbReference type="Proteomes" id="UP000004277">
    <property type="component" value="Unassembled WGS sequence"/>
</dbReference>
<organism evidence="1 2">
    <name type="scientific">Imbroritus primus</name>
    <dbReference type="NCBI Taxonomy" id="3058603"/>
    <lineage>
        <taxon>Bacteria</taxon>
        <taxon>Pseudomonadati</taxon>
        <taxon>Pseudomonadota</taxon>
        <taxon>Betaproteobacteria</taxon>
        <taxon>Burkholderiales</taxon>
        <taxon>Burkholderiaceae</taxon>
        <taxon>Imbroritus</taxon>
    </lineage>
</organism>
<evidence type="ECO:0000313" key="2">
    <source>
        <dbReference type="Proteomes" id="UP000004277"/>
    </source>
</evidence>
<sequence length="371" mass="37985">MTGMTNHVLIPVLAALALCLPGMAQAERLKDLVTVQGVRENALIGYGLVVGLDGSGDQTTQAPFTSQSFANMLKEFGVNLPPNASIQLKNTAAVVVTASLPPFVRPGQTIDVTVSSIGNARSLRGGTLLMTPLKGADGQIYSIAQGNVVVSGAGASAGGSKVQVNHLSVGRIANGATVERAVQAAVGQDGYVQLDAGTADFGTVDRIVTAINRRFGSGMAAAADARMIMVRAPATPNERVSFIAQLESIEVQPVAAAAKVVINARTGSVVMNQVVQVAACAVAHGNLSVVISSEPVVSQPAPFSQGQTVVAQRSQIELKQGGGSLMEVKPAANLSDVVKAINALGANPQDLIAILQAMKAANALRAELEII</sequence>
<protein>
    <submittedName>
        <fullName evidence="1">Flagellar basal body P-ring protein FlgI</fullName>
    </submittedName>
</protein>
<keyword evidence="1" id="KW-0969">Cilium</keyword>
<accession>A0ACD3SU77</accession>